<dbReference type="Proteomes" id="UP001379949">
    <property type="component" value="Unassembled WGS sequence"/>
</dbReference>
<dbReference type="InterPro" id="IPR050179">
    <property type="entry name" value="Trans_hexapeptide_repeat"/>
</dbReference>
<dbReference type="Gene3D" id="3.40.50.20">
    <property type="match status" value="1"/>
</dbReference>
<proteinExistence type="inferred from homology"/>
<dbReference type="EMBL" id="JBAKAR010000009">
    <property type="protein sequence ID" value="MEL0613783.1"/>
    <property type="molecule type" value="Genomic_DNA"/>
</dbReference>
<comment type="similarity">
    <text evidence="1">Belongs to the transferase hexapeptide repeat family.</text>
</comment>
<dbReference type="CDD" id="cd03360">
    <property type="entry name" value="LbH_AT_putative"/>
    <property type="match status" value="1"/>
</dbReference>
<dbReference type="PANTHER" id="PTHR43300:SF7">
    <property type="entry name" value="UDP-N-ACETYLBACILLOSAMINE N-ACETYLTRANSFERASE"/>
    <property type="match status" value="1"/>
</dbReference>
<dbReference type="PANTHER" id="PTHR43300">
    <property type="entry name" value="ACETYLTRANSFERASE"/>
    <property type="match status" value="1"/>
</dbReference>
<dbReference type="RefSeq" id="WP_341567455.1">
    <property type="nucleotide sequence ID" value="NZ_JBAKAR010000009.1"/>
</dbReference>
<dbReference type="InterPro" id="IPR020019">
    <property type="entry name" value="AcTrfase_PglD-like"/>
</dbReference>
<name>A0ABU9G7S8_9GAMM</name>
<dbReference type="InterPro" id="IPR011004">
    <property type="entry name" value="Trimer_LpxA-like_sf"/>
</dbReference>
<protein>
    <submittedName>
        <fullName evidence="3">Acetyltransferase</fullName>
    </submittedName>
</protein>
<dbReference type="InterPro" id="IPR041561">
    <property type="entry name" value="PglD_N"/>
</dbReference>
<evidence type="ECO:0000259" key="2">
    <source>
        <dbReference type="Pfam" id="PF17836"/>
    </source>
</evidence>
<dbReference type="Gene3D" id="2.160.10.10">
    <property type="entry name" value="Hexapeptide repeat proteins"/>
    <property type="match status" value="1"/>
</dbReference>
<keyword evidence="4" id="KW-1185">Reference proteome</keyword>
<organism evidence="3 4">
    <name type="scientific">Marinomonas arenicola</name>
    <dbReference type="NCBI Taxonomy" id="569601"/>
    <lineage>
        <taxon>Bacteria</taxon>
        <taxon>Pseudomonadati</taxon>
        <taxon>Pseudomonadota</taxon>
        <taxon>Gammaproteobacteria</taxon>
        <taxon>Oceanospirillales</taxon>
        <taxon>Oceanospirillaceae</taxon>
        <taxon>Marinomonas</taxon>
    </lineage>
</organism>
<dbReference type="NCBIfam" id="TIGR03570">
    <property type="entry name" value="NeuD_NnaD"/>
    <property type="match status" value="1"/>
</dbReference>
<gene>
    <name evidence="3" type="ORF">V6242_11560</name>
</gene>
<accession>A0ABU9G7S8</accession>
<dbReference type="Pfam" id="PF17836">
    <property type="entry name" value="PglD_N"/>
    <property type="match status" value="1"/>
</dbReference>
<evidence type="ECO:0000256" key="1">
    <source>
        <dbReference type="ARBA" id="ARBA00007274"/>
    </source>
</evidence>
<sequence>MLNEKKPLVLIGGGGHAGVLLDILLSQGRDILAVISPDNISARSVFACIPHFTQDKDINRFLPDSVRLVNGIGMMPGSSIRKNVTEKFLALGYEFETVISSEAFISPFAEIGSGVQILTKAVVQTGARIDEHSIINSGVIIEHDANISSYCHMAPNSTICGQATVASCVFVGANATVIQSIRIRQGAVVGAGVTLTVDLQEGDTAYPIRPYIQSRKLTESE</sequence>
<dbReference type="SUPFAM" id="SSF51161">
    <property type="entry name" value="Trimeric LpxA-like enzymes"/>
    <property type="match status" value="1"/>
</dbReference>
<feature type="domain" description="PglD N-terminal" evidence="2">
    <location>
        <begin position="8"/>
        <end position="87"/>
    </location>
</feature>
<comment type="caution">
    <text evidence="3">The sequence shown here is derived from an EMBL/GenBank/DDBJ whole genome shotgun (WGS) entry which is preliminary data.</text>
</comment>
<evidence type="ECO:0000313" key="4">
    <source>
        <dbReference type="Proteomes" id="UP001379949"/>
    </source>
</evidence>
<evidence type="ECO:0000313" key="3">
    <source>
        <dbReference type="EMBL" id="MEL0613783.1"/>
    </source>
</evidence>
<reference evidence="3 4" key="1">
    <citation type="submission" date="2024-02" db="EMBL/GenBank/DDBJ databases">
        <title>Bacteria isolated from the canopy kelp, Nereocystis luetkeana.</title>
        <authorList>
            <person name="Pfister C.A."/>
            <person name="Younker I.T."/>
            <person name="Light S.H."/>
        </authorList>
    </citation>
    <scope>NUCLEOTIDE SEQUENCE [LARGE SCALE GENOMIC DNA]</scope>
    <source>
        <strain evidence="3 4">TI.4.07</strain>
    </source>
</reference>